<feature type="transmembrane region" description="Helical" evidence="2">
    <location>
        <begin position="179"/>
        <end position="201"/>
    </location>
</feature>
<dbReference type="RefSeq" id="WP_161744703.1">
    <property type="nucleotide sequence ID" value="NZ_JAAAMV010000017.1"/>
</dbReference>
<keyword evidence="5" id="KW-1185">Reference proteome</keyword>
<accession>A0ABW9XTB8</accession>
<keyword evidence="2" id="KW-0472">Membrane</keyword>
<organism evidence="4 5">
    <name type="scientific">Paenibacillus glycinis</name>
    <dbReference type="NCBI Taxonomy" id="2697035"/>
    <lineage>
        <taxon>Bacteria</taxon>
        <taxon>Bacillati</taxon>
        <taxon>Bacillota</taxon>
        <taxon>Bacilli</taxon>
        <taxon>Bacillales</taxon>
        <taxon>Paenibacillaceae</taxon>
        <taxon>Paenibacillus</taxon>
    </lineage>
</organism>
<reference evidence="4 5" key="1">
    <citation type="submission" date="2020-01" db="EMBL/GenBank/DDBJ databases">
        <title>Paenibacillus soybeanensis sp. nov. isolated from the nodules of soybean (Glycine max(L.) Merr).</title>
        <authorList>
            <person name="Wang H."/>
        </authorList>
    </citation>
    <scope>NUCLEOTIDE SEQUENCE [LARGE SCALE GENOMIC DNA]</scope>
    <source>
        <strain evidence="4 5">T1</strain>
    </source>
</reference>
<keyword evidence="2" id="KW-1133">Transmembrane helix</keyword>
<dbReference type="InterPro" id="IPR007730">
    <property type="entry name" value="SPOR-like_dom"/>
</dbReference>
<feature type="region of interest" description="Disordered" evidence="1">
    <location>
        <begin position="1"/>
        <end position="32"/>
    </location>
</feature>
<feature type="compositionally biased region" description="Low complexity" evidence="1">
    <location>
        <begin position="234"/>
        <end position="243"/>
    </location>
</feature>
<sequence length="469" mass="50057">MNSNGRITYRFDKRSGERVEQPPHEQPRASEADDARYFKEEMKFSPDIPAWNSPFQNDAHALEQLIREADGQMPKREPMTRARAYAEEIEPPYAPLAPEKAMPPFEADDTILLGDEGTEREMPLQPYAKRGAASPIIDMYPQIEVEEDLYGSRNKPGKRMSFDTRLAGSAKRPPQGPSWFKVFASVAGAIATGALFGYFVLTLFTGGTGSDSAGTTADSLPAASGTVTGGGKTAGAANGGKATDPGTEGGNPSSTGGAASAGGLPTVKVDVPAASYYMLQYGVFSTKDGLGAAAAELHGKGLAAASLTSKDDYRIYVGMSTDRDEAELLGRTLAGMDVYVKQIDVPALSGFAYGGAPADAQSFFEDTARLLAKLDEMTVAKLSGQSAADGEWQALHQQWTEAASKMETGMTDKTNKDTLHKLVQAVNTAAVAAGEYAKKPSEAYLWSMQTSLMNAVFIQKDWFASMESL</sequence>
<feature type="compositionally biased region" description="Low complexity" evidence="1">
    <location>
        <begin position="250"/>
        <end position="262"/>
    </location>
</feature>
<keyword evidence="2" id="KW-0812">Transmembrane</keyword>
<name>A0ABW9XTB8_9BACL</name>
<dbReference type="InterPro" id="IPR036680">
    <property type="entry name" value="SPOR-like_sf"/>
</dbReference>
<dbReference type="Pfam" id="PF05036">
    <property type="entry name" value="SPOR"/>
    <property type="match status" value="1"/>
</dbReference>
<dbReference type="EMBL" id="JAAAMV010000017">
    <property type="protein sequence ID" value="NBD25907.1"/>
    <property type="molecule type" value="Genomic_DNA"/>
</dbReference>
<dbReference type="SUPFAM" id="SSF110997">
    <property type="entry name" value="Sporulation related repeat"/>
    <property type="match status" value="1"/>
</dbReference>
<proteinExistence type="predicted"/>
<protein>
    <recommendedName>
        <fullName evidence="3">SPOR domain-containing protein</fullName>
    </recommendedName>
</protein>
<comment type="caution">
    <text evidence="4">The sequence shown here is derived from an EMBL/GenBank/DDBJ whole genome shotgun (WGS) entry which is preliminary data.</text>
</comment>
<feature type="region of interest" description="Disordered" evidence="1">
    <location>
        <begin position="152"/>
        <end position="175"/>
    </location>
</feature>
<feature type="domain" description="SPOR" evidence="3">
    <location>
        <begin position="271"/>
        <end position="347"/>
    </location>
</feature>
<dbReference type="Gene3D" id="3.30.70.1070">
    <property type="entry name" value="Sporulation related repeat"/>
    <property type="match status" value="1"/>
</dbReference>
<evidence type="ECO:0000313" key="4">
    <source>
        <dbReference type="EMBL" id="NBD25907.1"/>
    </source>
</evidence>
<feature type="region of interest" description="Disordered" evidence="1">
    <location>
        <begin position="227"/>
        <end position="262"/>
    </location>
</feature>
<evidence type="ECO:0000256" key="1">
    <source>
        <dbReference type="SAM" id="MobiDB-lite"/>
    </source>
</evidence>
<evidence type="ECO:0000256" key="2">
    <source>
        <dbReference type="SAM" id="Phobius"/>
    </source>
</evidence>
<evidence type="ECO:0000313" key="5">
    <source>
        <dbReference type="Proteomes" id="UP000665561"/>
    </source>
</evidence>
<evidence type="ECO:0000259" key="3">
    <source>
        <dbReference type="PROSITE" id="PS51724"/>
    </source>
</evidence>
<dbReference type="Proteomes" id="UP000665561">
    <property type="component" value="Unassembled WGS sequence"/>
</dbReference>
<dbReference type="PROSITE" id="PS51724">
    <property type="entry name" value="SPOR"/>
    <property type="match status" value="1"/>
</dbReference>
<gene>
    <name evidence="4" type="ORF">GT019_18705</name>
</gene>
<feature type="compositionally biased region" description="Basic and acidic residues" evidence="1">
    <location>
        <begin position="9"/>
        <end position="32"/>
    </location>
</feature>